<gene>
    <name evidence="8" type="ORF">EDD35_3043</name>
</gene>
<dbReference type="EC" id="3.2.1.52" evidence="3"/>
<comment type="caution">
    <text evidence="8">The sequence shown here is derived from an EMBL/GenBank/DDBJ whole genome shotgun (WGS) entry which is preliminary data.</text>
</comment>
<protein>
    <recommendedName>
        <fullName evidence="3">beta-N-acetylhexosaminidase</fullName>
        <ecNumber evidence="3">3.2.1.52</ecNumber>
    </recommendedName>
</protein>
<feature type="domain" description="Beta-hexosaminidase bacterial type N-terminal" evidence="7">
    <location>
        <begin position="44"/>
        <end position="98"/>
    </location>
</feature>
<dbReference type="AlphaFoldDB" id="A0A3N2GVQ1"/>
<dbReference type="GO" id="GO:0004563">
    <property type="term" value="F:beta-N-acetylhexosaminidase activity"/>
    <property type="evidence" value="ECO:0007669"/>
    <property type="project" value="UniProtKB-EC"/>
</dbReference>
<dbReference type="InterPro" id="IPR025705">
    <property type="entry name" value="Beta_hexosaminidase_sua/sub"/>
</dbReference>
<evidence type="ECO:0000256" key="1">
    <source>
        <dbReference type="ARBA" id="ARBA00001231"/>
    </source>
</evidence>
<dbReference type="Pfam" id="PF00728">
    <property type="entry name" value="Glyco_hydro_20"/>
    <property type="match status" value="1"/>
</dbReference>
<dbReference type="Gene3D" id="3.30.379.10">
    <property type="entry name" value="Chitobiase/beta-hexosaminidase domain 2-like"/>
    <property type="match status" value="1"/>
</dbReference>
<keyword evidence="4 8" id="KW-0378">Hydrolase</keyword>
<dbReference type="PANTHER" id="PTHR22600:SF57">
    <property type="entry name" value="BETA-N-ACETYLHEXOSAMINIDASE"/>
    <property type="match status" value="1"/>
</dbReference>
<dbReference type="InterPro" id="IPR029018">
    <property type="entry name" value="Hex-like_dom2"/>
</dbReference>
<proteinExistence type="inferred from homology"/>
<dbReference type="InterPro" id="IPR015883">
    <property type="entry name" value="Glyco_hydro_20_cat"/>
</dbReference>
<dbReference type="PRINTS" id="PR00738">
    <property type="entry name" value="GLHYDRLASE20"/>
</dbReference>
<keyword evidence="5" id="KW-0326">Glycosidase</keyword>
<evidence type="ECO:0000256" key="5">
    <source>
        <dbReference type="ARBA" id="ARBA00023295"/>
    </source>
</evidence>
<keyword evidence="9" id="KW-1185">Reference proteome</keyword>
<evidence type="ECO:0000256" key="4">
    <source>
        <dbReference type="ARBA" id="ARBA00022801"/>
    </source>
</evidence>
<dbReference type="EMBL" id="RKHY01000001">
    <property type="protein sequence ID" value="ROS40704.1"/>
    <property type="molecule type" value="Genomic_DNA"/>
</dbReference>
<reference evidence="8 9" key="1">
    <citation type="submission" date="2018-11" db="EMBL/GenBank/DDBJ databases">
        <title>Sequencing the genomes of 1000 actinobacteria strains.</title>
        <authorList>
            <person name="Klenk H.-P."/>
        </authorList>
    </citation>
    <scope>NUCLEOTIDE SEQUENCE [LARGE SCALE GENOMIC DNA]</scope>
    <source>
        <strain evidence="8 9">DSM 44348</strain>
    </source>
</reference>
<evidence type="ECO:0000256" key="2">
    <source>
        <dbReference type="ARBA" id="ARBA00006285"/>
    </source>
</evidence>
<comment type="catalytic activity">
    <reaction evidence="1">
        <text>Hydrolysis of terminal non-reducing N-acetyl-D-hexosamine residues in N-acetyl-beta-D-hexosaminides.</text>
        <dbReference type="EC" id="3.2.1.52"/>
    </reaction>
</comment>
<dbReference type="PANTHER" id="PTHR22600">
    <property type="entry name" value="BETA-HEXOSAMINIDASE"/>
    <property type="match status" value="1"/>
</dbReference>
<evidence type="ECO:0000313" key="9">
    <source>
        <dbReference type="Proteomes" id="UP000274843"/>
    </source>
</evidence>
<accession>A0A3N2GVQ1</accession>
<dbReference type="Proteomes" id="UP000274843">
    <property type="component" value="Unassembled WGS sequence"/>
</dbReference>
<evidence type="ECO:0000313" key="8">
    <source>
        <dbReference type="EMBL" id="ROS40704.1"/>
    </source>
</evidence>
<dbReference type="Gene3D" id="3.20.20.80">
    <property type="entry name" value="Glycosidases"/>
    <property type="match status" value="1"/>
</dbReference>
<dbReference type="Pfam" id="PF02838">
    <property type="entry name" value="Glyco_hydro_20b"/>
    <property type="match status" value="1"/>
</dbReference>
<name>A0A3N2GVQ1_9PSEU</name>
<dbReference type="GO" id="GO:0016020">
    <property type="term" value="C:membrane"/>
    <property type="evidence" value="ECO:0007669"/>
    <property type="project" value="TreeGrafter"/>
</dbReference>
<feature type="domain" description="Glycoside hydrolase family 20 catalytic" evidence="6">
    <location>
        <begin position="119"/>
        <end position="346"/>
    </location>
</feature>
<dbReference type="SUPFAM" id="SSF51445">
    <property type="entry name" value="(Trans)glycosidases"/>
    <property type="match status" value="1"/>
</dbReference>
<dbReference type="GO" id="GO:0030203">
    <property type="term" value="P:glycosaminoglycan metabolic process"/>
    <property type="evidence" value="ECO:0007669"/>
    <property type="project" value="TreeGrafter"/>
</dbReference>
<organism evidence="8 9">
    <name type="scientific">Amycolatopsis thermoflava</name>
    <dbReference type="NCBI Taxonomy" id="84480"/>
    <lineage>
        <taxon>Bacteria</taxon>
        <taxon>Bacillati</taxon>
        <taxon>Actinomycetota</taxon>
        <taxon>Actinomycetes</taxon>
        <taxon>Pseudonocardiales</taxon>
        <taxon>Pseudonocardiaceae</taxon>
        <taxon>Amycolatopsis</taxon>
        <taxon>Amycolatopsis methanolica group</taxon>
    </lineage>
</organism>
<dbReference type="GO" id="GO:0005975">
    <property type="term" value="P:carbohydrate metabolic process"/>
    <property type="evidence" value="ECO:0007669"/>
    <property type="project" value="InterPro"/>
</dbReference>
<evidence type="ECO:0000259" key="7">
    <source>
        <dbReference type="Pfam" id="PF02838"/>
    </source>
</evidence>
<dbReference type="InterPro" id="IPR015882">
    <property type="entry name" value="HEX_bac_N"/>
</dbReference>
<dbReference type="SUPFAM" id="SSF55545">
    <property type="entry name" value="beta-N-acetylhexosaminidase-like domain"/>
    <property type="match status" value="1"/>
</dbReference>
<sequence>MRVSTLLVAELDEGLRKYEDHIRRIAGLVSGDPSLPALPVTFHRAGLRREAYEIQLDETGVRVSAGDSLGALHAVRTVLDVWDWGGNGSLPEGEVADWPTFAVRGVFVESFAGTDRMSIEDWRQFLDRMSQLKINTVGVSIYGCWDIRHDGSPSEYLFTPLPGYPQLESPQHVTTWSAETEREVDLDYLPAMFAGRFFGEVVRYAESLGVQIIPHLGGPGHSTLVPRALPTLSALDDEGAPTGYGYCVSRPEARAELARLVRCLVAEHLRPNGLSRLHVAGDEYYPIRNVDPADRRRVVSPYCRCVGCRSLSPGDMLIEYLLCVGEVLAGEGVAMVHWHDTLVREGVLDRYLDAVEERDLPVPVIAWWKYNDPAPRPNADRAETWCCPTTGLFPHLFQQDFSGNIEAVLRRGHDAGAQGALAYSLPDPADHANYACFADLSWNLEHSGGAGGFQQRWARYIANDEHDVALQAIRSAGSVTASYPLMMYIVHHLLPYFSTAAAGSTQYPDDLLRSFAIIQPPMADVLRQVAATLQEAVSIMPEGRVVRFWPEPVTQWKAESGRLAATADLFLAVIEAARRPTLTSQEVERLSADGRELLKTAATTKPAYLAPLVVREHWGFVREIETSLDRLRTGPGLQGEEQWHAWIV</sequence>
<evidence type="ECO:0000259" key="6">
    <source>
        <dbReference type="Pfam" id="PF00728"/>
    </source>
</evidence>
<evidence type="ECO:0000256" key="3">
    <source>
        <dbReference type="ARBA" id="ARBA00012663"/>
    </source>
</evidence>
<dbReference type="InterPro" id="IPR017853">
    <property type="entry name" value="GH"/>
</dbReference>
<comment type="similarity">
    <text evidence="2">Belongs to the glycosyl hydrolase 20 family.</text>
</comment>